<comment type="caution">
    <text evidence="1">The sequence shown here is derived from an EMBL/GenBank/DDBJ whole genome shotgun (WGS) entry which is preliminary data.</text>
</comment>
<keyword evidence="2" id="KW-1185">Reference proteome</keyword>
<evidence type="ECO:0000313" key="1">
    <source>
        <dbReference type="EMBL" id="KAJ1092285.1"/>
    </source>
</evidence>
<evidence type="ECO:0000313" key="2">
    <source>
        <dbReference type="Proteomes" id="UP001066276"/>
    </source>
</evidence>
<reference evidence="1" key="1">
    <citation type="journal article" date="2022" name="bioRxiv">
        <title>Sequencing and chromosome-scale assembly of the giantPleurodeles waltlgenome.</title>
        <authorList>
            <person name="Brown T."/>
            <person name="Elewa A."/>
            <person name="Iarovenko S."/>
            <person name="Subramanian E."/>
            <person name="Araus A.J."/>
            <person name="Petzold A."/>
            <person name="Susuki M."/>
            <person name="Suzuki K.-i.T."/>
            <person name="Hayashi T."/>
            <person name="Toyoda A."/>
            <person name="Oliveira C."/>
            <person name="Osipova E."/>
            <person name="Leigh N.D."/>
            <person name="Simon A."/>
            <person name="Yun M.H."/>
        </authorList>
    </citation>
    <scope>NUCLEOTIDE SEQUENCE</scope>
    <source>
        <strain evidence="1">20211129_DDA</strain>
        <tissue evidence="1">Liver</tissue>
    </source>
</reference>
<proteinExistence type="predicted"/>
<protein>
    <submittedName>
        <fullName evidence="1">Uncharacterized protein</fullName>
    </submittedName>
</protein>
<gene>
    <name evidence="1" type="ORF">NDU88_005396</name>
</gene>
<accession>A0AAV7LX79</accession>
<name>A0AAV7LX79_PLEWA</name>
<sequence length="161" mass="16985">MKGWKGTERALGGIKEVTQIAAGDPDCGPRGAALDESGPCAAAGGGLHGRGAKGGLSWLGAPLLRLPCDGDNTCRDAGAGRAPTPSELRPARLGTRRCVRTRSLLQSYGRRGGDVNLLLRDLARAWLWVRSAEEFIWTARGREHLGNGKDFGGWAARAVAQ</sequence>
<organism evidence="1 2">
    <name type="scientific">Pleurodeles waltl</name>
    <name type="common">Iberian ribbed newt</name>
    <dbReference type="NCBI Taxonomy" id="8319"/>
    <lineage>
        <taxon>Eukaryota</taxon>
        <taxon>Metazoa</taxon>
        <taxon>Chordata</taxon>
        <taxon>Craniata</taxon>
        <taxon>Vertebrata</taxon>
        <taxon>Euteleostomi</taxon>
        <taxon>Amphibia</taxon>
        <taxon>Batrachia</taxon>
        <taxon>Caudata</taxon>
        <taxon>Salamandroidea</taxon>
        <taxon>Salamandridae</taxon>
        <taxon>Pleurodelinae</taxon>
        <taxon>Pleurodeles</taxon>
    </lineage>
</organism>
<dbReference type="Proteomes" id="UP001066276">
    <property type="component" value="Chromosome 11"/>
</dbReference>
<dbReference type="AlphaFoldDB" id="A0AAV7LX79"/>
<dbReference type="EMBL" id="JANPWB010000015">
    <property type="protein sequence ID" value="KAJ1092285.1"/>
    <property type="molecule type" value="Genomic_DNA"/>
</dbReference>